<gene>
    <name evidence="1" type="ORF">R4Z09_11315</name>
</gene>
<keyword evidence="2" id="KW-1185">Reference proteome</keyword>
<dbReference type="EMBL" id="CP137640">
    <property type="protein sequence ID" value="WVX83530.1"/>
    <property type="molecule type" value="Genomic_DNA"/>
</dbReference>
<reference evidence="1 2" key="1">
    <citation type="submission" date="2023-10" db="EMBL/GenBank/DDBJ databases">
        <title>Niallia locisalis sp.nov. isolated from a salt pond sample.</title>
        <authorList>
            <person name="Li X.-J."/>
            <person name="Dong L."/>
        </authorList>
    </citation>
    <scope>NUCLEOTIDE SEQUENCE [LARGE SCALE GENOMIC DNA]</scope>
    <source>
        <strain evidence="1 2">DSM 29761</strain>
    </source>
</reference>
<dbReference type="RefSeq" id="WP_338452414.1">
    <property type="nucleotide sequence ID" value="NZ_CP137640.1"/>
</dbReference>
<organism evidence="1 2">
    <name type="scientific">Niallia oryzisoli</name>
    <dbReference type="NCBI Taxonomy" id="1737571"/>
    <lineage>
        <taxon>Bacteria</taxon>
        <taxon>Bacillati</taxon>
        <taxon>Bacillota</taxon>
        <taxon>Bacilli</taxon>
        <taxon>Bacillales</taxon>
        <taxon>Bacillaceae</taxon>
        <taxon>Niallia</taxon>
    </lineage>
</organism>
<evidence type="ECO:0000313" key="1">
    <source>
        <dbReference type="EMBL" id="WVX83530.1"/>
    </source>
</evidence>
<dbReference type="Proteomes" id="UP001357223">
    <property type="component" value="Chromosome"/>
</dbReference>
<name>A0ABZ2CLU9_9BACI</name>
<proteinExistence type="predicted"/>
<accession>A0ABZ2CLU9</accession>
<protein>
    <submittedName>
        <fullName evidence="1">Uncharacterized protein</fullName>
    </submittedName>
</protein>
<sequence>MKKQADFQYRYHAYDFDMIWFTIQTQKLSDFGIQFKVTPYTNMIAIPSSPTKPQIGFTLKKGEWDKIKDKGIQ</sequence>
<evidence type="ECO:0000313" key="2">
    <source>
        <dbReference type="Proteomes" id="UP001357223"/>
    </source>
</evidence>